<dbReference type="AlphaFoldDB" id="A0AAV4TN51"/>
<reference evidence="1 2" key="1">
    <citation type="submission" date="2021-06" db="EMBL/GenBank/DDBJ databases">
        <title>Caerostris darwini draft genome.</title>
        <authorList>
            <person name="Kono N."/>
            <person name="Arakawa K."/>
        </authorList>
    </citation>
    <scope>NUCLEOTIDE SEQUENCE [LARGE SCALE GENOMIC DNA]</scope>
</reference>
<name>A0AAV4TN51_9ARAC</name>
<dbReference type="Proteomes" id="UP001054837">
    <property type="component" value="Unassembled WGS sequence"/>
</dbReference>
<evidence type="ECO:0000313" key="1">
    <source>
        <dbReference type="EMBL" id="GIY47560.1"/>
    </source>
</evidence>
<protein>
    <submittedName>
        <fullName evidence="1">Uncharacterized protein</fullName>
    </submittedName>
</protein>
<proteinExistence type="predicted"/>
<organism evidence="1 2">
    <name type="scientific">Caerostris darwini</name>
    <dbReference type="NCBI Taxonomy" id="1538125"/>
    <lineage>
        <taxon>Eukaryota</taxon>
        <taxon>Metazoa</taxon>
        <taxon>Ecdysozoa</taxon>
        <taxon>Arthropoda</taxon>
        <taxon>Chelicerata</taxon>
        <taxon>Arachnida</taxon>
        <taxon>Araneae</taxon>
        <taxon>Araneomorphae</taxon>
        <taxon>Entelegynae</taxon>
        <taxon>Araneoidea</taxon>
        <taxon>Araneidae</taxon>
        <taxon>Caerostris</taxon>
    </lineage>
</organism>
<sequence length="149" mass="17278">MTINKIAELLSNWSITFRGFNMRHTTRASLESVSENRPSCIDRFLSRPFPLPPPFTPGEEGLEENSVTDDLHRHNGRKEIVMQRPRLVITRNIDQWALLVYSSYWNADTRHLLGAIPWETLAVLYLMRFWKCSLSEIASCSDWGNSICH</sequence>
<evidence type="ECO:0000313" key="2">
    <source>
        <dbReference type="Proteomes" id="UP001054837"/>
    </source>
</evidence>
<comment type="caution">
    <text evidence="1">The sequence shown here is derived from an EMBL/GenBank/DDBJ whole genome shotgun (WGS) entry which is preliminary data.</text>
</comment>
<gene>
    <name evidence="1" type="ORF">CDAR_441391</name>
</gene>
<keyword evidence="2" id="KW-1185">Reference proteome</keyword>
<accession>A0AAV4TN51</accession>
<dbReference type="EMBL" id="BPLQ01009955">
    <property type="protein sequence ID" value="GIY47560.1"/>
    <property type="molecule type" value="Genomic_DNA"/>
</dbReference>